<dbReference type="RefSeq" id="WP_071080080.1">
    <property type="nucleotide sequence ID" value="NZ_LFKP01000014.1"/>
</dbReference>
<evidence type="ECO:0000313" key="2">
    <source>
        <dbReference type="EMBL" id="OHV94376.1"/>
    </source>
</evidence>
<keyword evidence="1" id="KW-0812">Transmembrane</keyword>
<reference evidence="2 3" key="1">
    <citation type="submission" date="2015-06" db="EMBL/GenBank/DDBJ databases">
        <title>Draft genome sequencing of a biphenyl-degrading bacterium, Janthinobacterium lividum MEG1.</title>
        <authorList>
            <person name="Shimodaira J."/>
            <person name="Hatta T."/>
        </authorList>
    </citation>
    <scope>NUCLEOTIDE SEQUENCE [LARGE SCALE GENOMIC DNA]</scope>
    <source>
        <strain evidence="2 3">MEG1</strain>
    </source>
</reference>
<dbReference type="Pfam" id="PF13593">
    <property type="entry name" value="SBF_like"/>
    <property type="match status" value="1"/>
</dbReference>
<dbReference type="PANTHER" id="PTHR18640:SF5">
    <property type="entry name" value="SODIUM_BILE ACID COTRANSPORTER 7"/>
    <property type="match status" value="1"/>
</dbReference>
<keyword evidence="1" id="KW-1133">Transmembrane helix</keyword>
<accession>A0A1S1U2D7</accession>
<feature type="transmembrane region" description="Helical" evidence="1">
    <location>
        <begin position="299"/>
        <end position="320"/>
    </location>
</feature>
<dbReference type="Gene3D" id="1.20.1530.20">
    <property type="match status" value="1"/>
</dbReference>
<proteinExistence type="predicted"/>
<feature type="transmembrane region" description="Helical" evidence="1">
    <location>
        <begin position="39"/>
        <end position="56"/>
    </location>
</feature>
<dbReference type="Proteomes" id="UP000179840">
    <property type="component" value="Unassembled WGS sequence"/>
</dbReference>
<dbReference type="AlphaFoldDB" id="A0A1S1U2D7"/>
<dbReference type="InterPro" id="IPR038770">
    <property type="entry name" value="Na+/solute_symporter_sf"/>
</dbReference>
<comment type="caution">
    <text evidence="2">The sequence shown here is derived from an EMBL/GenBank/DDBJ whole genome shotgun (WGS) entry which is preliminary data.</text>
</comment>
<organism evidence="2 3">
    <name type="scientific">Janthinobacterium lividum</name>
    <dbReference type="NCBI Taxonomy" id="29581"/>
    <lineage>
        <taxon>Bacteria</taxon>
        <taxon>Pseudomonadati</taxon>
        <taxon>Pseudomonadota</taxon>
        <taxon>Betaproteobacteria</taxon>
        <taxon>Burkholderiales</taxon>
        <taxon>Oxalobacteraceae</taxon>
        <taxon>Janthinobacterium</taxon>
    </lineage>
</organism>
<protein>
    <submittedName>
        <fullName evidence="2">Bile acid:sodium symporter</fullName>
    </submittedName>
</protein>
<keyword evidence="1" id="KW-0472">Membrane</keyword>
<name>A0A1S1U2D7_9BURK</name>
<dbReference type="EMBL" id="LFKP01000014">
    <property type="protein sequence ID" value="OHV94376.1"/>
    <property type="molecule type" value="Genomic_DNA"/>
</dbReference>
<feature type="transmembrane region" description="Helical" evidence="1">
    <location>
        <begin position="136"/>
        <end position="160"/>
    </location>
</feature>
<sequence length="337" mass="36301">MSSFSPAALLRNLKPDNFTIALLVTVALASFLPCTGQTAVVFGHVTTVAIGALFFLHGAKLSREAVVAGVMHWRLHLLVLASTFILFPLLGLALRPLALTFLTPELYVGILFLCALPSTVQSSIALTAMARGNVPAAICSASASNFIGIFLAPILVGLLVAKGGASKSSVDAVLSIVMQLLLPFLAGQFLRRWIGRWVDRHKATLKYVDQGSILLVVYTAFSEAVSEGLWHTISVETLVALGVFSILLLALVLGLMTFISRRLGFNKEDEIAIVFCGSKKSLASGVPMAKVLFATHSLGMVILPLMLFHQIQLMICAVIAQRYARRDEEREVPATTR</sequence>
<feature type="transmembrane region" description="Helical" evidence="1">
    <location>
        <begin position="239"/>
        <end position="259"/>
    </location>
</feature>
<feature type="transmembrane region" description="Helical" evidence="1">
    <location>
        <begin position="172"/>
        <end position="190"/>
    </location>
</feature>
<gene>
    <name evidence="2" type="ORF">AKG95_27975</name>
</gene>
<dbReference type="InterPro" id="IPR016833">
    <property type="entry name" value="Put_Na-Bile_cotransptr"/>
</dbReference>
<evidence type="ECO:0000313" key="3">
    <source>
        <dbReference type="Proteomes" id="UP000179840"/>
    </source>
</evidence>
<dbReference type="PANTHER" id="PTHR18640">
    <property type="entry name" value="SOLUTE CARRIER FAMILY 10 MEMBER 7"/>
    <property type="match status" value="1"/>
</dbReference>
<feature type="transmembrane region" description="Helical" evidence="1">
    <location>
        <begin position="77"/>
        <end position="94"/>
    </location>
</feature>
<feature type="transmembrane region" description="Helical" evidence="1">
    <location>
        <begin position="106"/>
        <end position="129"/>
    </location>
</feature>
<evidence type="ECO:0000256" key="1">
    <source>
        <dbReference type="SAM" id="Phobius"/>
    </source>
</evidence>
<dbReference type="GO" id="GO:0005886">
    <property type="term" value="C:plasma membrane"/>
    <property type="evidence" value="ECO:0007669"/>
    <property type="project" value="TreeGrafter"/>
</dbReference>
<dbReference type="PIRSF" id="PIRSF026166">
    <property type="entry name" value="UCP026166"/>
    <property type="match status" value="1"/>
</dbReference>